<dbReference type="GeneID" id="36601450"/>
<accession>A0A2T4BFX9</accession>
<feature type="compositionally biased region" description="Low complexity" evidence="1">
    <location>
        <begin position="163"/>
        <end position="178"/>
    </location>
</feature>
<proteinExistence type="predicted"/>
<gene>
    <name evidence="2" type="ORF">BBK36DRAFT_1139723</name>
</gene>
<evidence type="ECO:0000313" key="2">
    <source>
        <dbReference type="EMBL" id="PTB68224.1"/>
    </source>
</evidence>
<organism evidence="2 3">
    <name type="scientific">Trichoderma citrinoviride</name>
    <dbReference type="NCBI Taxonomy" id="58853"/>
    <lineage>
        <taxon>Eukaryota</taxon>
        <taxon>Fungi</taxon>
        <taxon>Dikarya</taxon>
        <taxon>Ascomycota</taxon>
        <taxon>Pezizomycotina</taxon>
        <taxon>Sordariomycetes</taxon>
        <taxon>Hypocreomycetidae</taxon>
        <taxon>Hypocreales</taxon>
        <taxon>Hypocreaceae</taxon>
        <taxon>Trichoderma</taxon>
    </lineage>
</organism>
<name>A0A2T4BFX9_9HYPO</name>
<reference evidence="3" key="1">
    <citation type="submission" date="2016-07" db="EMBL/GenBank/DDBJ databases">
        <title>Multiple horizontal gene transfer events from other fungi enriched the ability of initially mycotrophic Trichoderma (Ascomycota) to feed on dead plant biomass.</title>
        <authorList>
            <consortium name="DOE Joint Genome Institute"/>
            <person name="Atanasova L."/>
            <person name="Chenthamara K."/>
            <person name="Zhang J."/>
            <person name="Grujic M."/>
            <person name="Henrissat B."/>
            <person name="Kuo A."/>
            <person name="Aerts A."/>
            <person name="Salamov A."/>
            <person name="Lipzen A."/>
            <person name="Labutti K."/>
            <person name="Barry K."/>
            <person name="Miao Y."/>
            <person name="Rahimi M.J."/>
            <person name="Shen Q."/>
            <person name="Grigoriev I.V."/>
            <person name="Kubicek C.P."/>
            <person name="Druzhinina I.S."/>
        </authorList>
    </citation>
    <scope>NUCLEOTIDE SEQUENCE [LARGE SCALE GENOMIC DNA]</scope>
    <source>
        <strain evidence="3">TUCIM 6016</strain>
    </source>
</reference>
<keyword evidence="3" id="KW-1185">Reference proteome</keyword>
<dbReference type="EMBL" id="KZ680210">
    <property type="protein sequence ID" value="PTB68224.1"/>
    <property type="molecule type" value="Genomic_DNA"/>
</dbReference>
<dbReference type="RefSeq" id="XP_024751544.1">
    <property type="nucleotide sequence ID" value="XM_024893332.1"/>
</dbReference>
<sequence>MGINYGVTQQFDDQICQDSRRLCHQSEDGARERKTSIHAHGDNVKRAAKAGALGERERGTGGGKVNWQEPNGSSCGQLAHVGEKDVNRGISQTAPCKAARWLNARLSRRWFRSRSPGAAKQTKAVTKDQRGTSLYCAAVRPAMDVCVAEMRKKSAAEMRNETQRAIAEAASQQQEQVH</sequence>
<dbReference type="Proteomes" id="UP000241546">
    <property type="component" value="Unassembled WGS sequence"/>
</dbReference>
<evidence type="ECO:0000256" key="1">
    <source>
        <dbReference type="SAM" id="MobiDB-lite"/>
    </source>
</evidence>
<dbReference type="AlphaFoldDB" id="A0A2T4BFX9"/>
<feature type="region of interest" description="Disordered" evidence="1">
    <location>
        <begin position="154"/>
        <end position="178"/>
    </location>
</feature>
<feature type="region of interest" description="Disordered" evidence="1">
    <location>
        <begin position="50"/>
        <end position="72"/>
    </location>
</feature>
<protein>
    <submittedName>
        <fullName evidence="2">Uncharacterized protein</fullName>
    </submittedName>
</protein>
<evidence type="ECO:0000313" key="3">
    <source>
        <dbReference type="Proteomes" id="UP000241546"/>
    </source>
</evidence>